<protein>
    <submittedName>
        <fullName evidence="2">Polysaccharide pyruvyl transferase family protein</fullName>
    </submittedName>
</protein>
<sequence>MILLYLGYLGTTNVGDEVCYEAFQQSLQQWNYANKKQYKVITFPIFEKISIQEFYTQTPFDAIILGGGSLLQSALFLHLVEEAQKIGIPVFGYGTGIDYLTEHSIENYRQEQDIYITEFFDNRNIDFKKITNVIKKAEFIGVRGPLTYQSLLAYESDLKNIDVIGDAAIAYTPKQDSYITEKYLVEPENRFVAINWGTTLNKLFGYNEMSLLKELIKSCEFLQSKGYHLVIFPMWDVDIIPCQKLYSNLYQVHSATLIPEVCTSAQIYTLLKKVDFSINLKLHANVLSAAALTPFINLAYRSKGMDFSFSLNCQKNSFLTNKPNLTKFIIEREHAFCTQRKRLVNQLSKYQKYYTEKQLSFFNTLANIQK</sequence>
<dbReference type="AlphaFoldDB" id="A0A437SIL6"/>
<evidence type="ECO:0000313" key="3">
    <source>
        <dbReference type="Proteomes" id="UP000286687"/>
    </source>
</evidence>
<organism evidence="2 3">
    <name type="scientific">Bacillus thuringiensis</name>
    <dbReference type="NCBI Taxonomy" id="1428"/>
    <lineage>
        <taxon>Bacteria</taxon>
        <taxon>Bacillati</taxon>
        <taxon>Bacillota</taxon>
        <taxon>Bacilli</taxon>
        <taxon>Bacillales</taxon>
        <taxon>Bacillaceae</taxon>
        <taxon>Bacillus</taxon>
        <taxon>Bacillus cereus group</taxon>
    </lineage>
</organism>
<evidence type="ECO:0000259" key="1">
    <source>
        <dbReference type="Pfam" id="PF04230"/>
    </source>
</evidence>
<reference evidence="2 3" key="1">
    <citation type="submission" date="2018-01" db="EMBL/GenBank/DDBJ databases">
        <title>Complete genome sequence of G25-42.</title>
        <authorList>
            <person name="Zheng Z."/>
            <person name="Sun M."/>
        </authorList>
    </citation>
    <scope>NUCLEOTIDE SEQUENCE [LARGE SCALE GENOMIC DNA]</scope>
    <source>
        <strain evidence="2 3">G25-42</strain>
    </source>
</reference>
<comment type="caution">
    <text evidence="2">The sequence shown here is derived from an EMBL/GenBank/DDBJ whole genome shotgun (WGS) entry which is preliminary data.</text>
</comment>
<dbReference type="Pfam" id="PF04230">
    <property type="entry name" value="PS_pyruv_trans"/>
    <property type="match status" value="1"/>
</dbReference>
<dbReference type="GO" id="GO:0016740">
    <property type="term" value="F:transferase activity"/>
    <property type="evidence" value="ECO:0007669"/>
    <property type="project" value="UniProtKB-KW"/>
</dbReference>
<dbReference type="EMBL" id="LDER01000180">
    <property type="protein sequence ID" value="RVU63643.1"/>
    <property type="molecule type" value="Genomic_DNA"/>
</dbReference>
<dbReference type="Proteomes" id="UP000286687">
    <property type="component" value="Unassembled WGS sequence"/>
</dbReference>
<feature type="domain" description="Polysaccharide pyruvyl transferase" evidence="1">
    <location>
        <begin position="39"/>
        <end position="301"/>
    </location>
</feature>
<keyword evidence="2" id="KW-0808">Transferase</keyword>
<evidence type="ECO:0000313" key="2">
    <source>
        <dbReference type="EMBL" id="RVU63643.1"/>
    </source>
</evidence>
<gene>
    <name evidence="2" type="ORF">BM74_13875</name>
</gene>
<name>A0A437SIL6_BACTU</name>
<dbReference type="InterPro" id="IPR007345">
    <property type="entry name" value="Polysacch_pyruvyl_Trfase"/>
</dbReference>
<proteinExistence type="predicted"/>
<accession>A0A437SIL6</accession>
<dbReference type="RefSeq" id="WP_127813615.1">
    <property type="nucleotide sequence ID" value="NZ_LDER01000180.1"/>
</dbReference>